<proteinExistence type="predicted"/>
<evidence type="ECO:0000313" key="1">
    <source>
        <dbReference type="EMBL" id="KAH7267806.1"/>
    </source>
</evidence>
<organism evidence="1 2">
    <name type="scientific">Fusarium redolens</name>
    <dbReference type="NCBI Taxonomy" id="48865"/>
    <lineage>
        <taxon>Eukaryota</taxon>
        <taxon>Fungi</taxon>
        <taxon>Dikarya</taxon>
        <taxon>Ascomycota</taxon>
        <taxon>Pezizomycotina</taxon>
        <taxon>Sordariomycetes</taxon>
        <taxon>Hypocreomycetidae</taxon>
        <taxon>Hypocreales</taxon>
        <taxon>Nectriaceae</taxon>
        <taxon>Fusarium</taxon>
        <taxon>Fusarium redolens species complex</taxon>
    </lineage>
</organism>
<dbReference type="Proteomes" id="UP000720189">
    <property type="component" value="Unassembled WGS sequence"/>
</dbReference>
<gene>
    <name evidence="1" type="ORF">BKA55DRAFT_685090</name>
</gene>
<keyword evidence="2" id="KW-1185">Reference proteome</keyword>
<dbReference type="AlphaFoldDB" id="A0A9P9KSP1"/>
<comment type="caution">
    <text evidence="1">The sequence shown here is derived from an EMBL/GenBank/DDBJ whole genome shotgun (WGS) entry which is preliminary data.</text>
</comment>
<dbReference type="OrthoDB" id="5352492at2759"/>
<name>A0A9P9KSP1_FUSRE</name>
<dbReference type="RefSeq" id="XP_046055625.1">
    <property type="nucleotide sequence ID" value="XM_046198744.1"/>
</dbReference>
<sequence>MPLIMGLTLHPPKPALAGDMINKFNVTSDHMDNVYLPGDMERWPLFLDMEKSHDPAWQPQGSSKTMPWEDLCDKWRKIADKRLVAAVNLWAKRLPFDQESFDKDRKGEEKKPKFNPLRRQMPRALLDRYETMIPALPSVAVGV</sequence>
<reference evidence="1" key="1">
    <citation type="journal article" date="2021" name="Nat. Commun.">
        <title>Genetic determinants of endophytism in the Arabidopsis root mycobiome.</title>
        <authorList>
            <person name="Mesny F."/>
            <person name="Miyauchi S."/>
            <person name="Thiergart T."/>
            <person name="Pickel B."/>
            <person name="Atanasova L."/>
            <person name="Karlsson M."/>
            <person name="Huettel B."/>
            <person name="Barry K.W."/>
            <person name="Haridas S."/>
            <person name="Chen C."/>
            <person name="Bauer D."/>
            <person name="Andreopoulos W."/>
            <person name="Pangilinan J."/>
            <person name="LaButti K."/>
            <person name="Riley R."/>
            <person name="Lipzen A."/>
            <person name="Clum A."/>
            <person name="Drula E."/>
            <person name="Henrissat B."/>
            <person name="Kohler A."/>
            <person name="Grigoriev I.V."/>
            <person name="Martin F.M."/>
            <person name="Hacquard S."/>
        </authorList>
    </citation>
    <scope>NUCLEOTIDE SEQUENCE</scope>
    <source>
        <strain evidence="1">MPI-CAGE-AT-0023</strain>
    </source>
</reference>
<protein>
    <submittedName>
        <fullName evidence="1">Uncharacterized protein</fullName>
    </submittedName>
</protein>
<accession>A0A9P9KSP1</accession>
<dbReference type="EMBL" id="JAGMUX010000002">
    <property type="protein sequence ID" value="KAH7267806.1"/>
    <property type="molecule type" value="Genomic_DNA"/>
</dbReference>
<evidence type="ECO:0000313" key="2">
    <source>
        <dbReference type="Proteomes" id="UP000720189"/>
    </source>
</evidence>
<dbReference type="GeneID" id="70228698"/>